<evidence type="ECO:0000313" key="4">
    <source>
        <dbReference type="Proteomes" id="UP001139333"/>
    </source>
</evidence>
<dbReference type="EMBL" id="JAKIKP010000007">
    <property type="protein sequence ID" value="MCL1143187.1"/>
    <property type="molecule type" value="Genomic_DNA"/>
</dbReference>
<comment type="caution">
    <text evidence="3">The sequence shown here is derived from an EMBL/GenBank/DDBJ whole genome shotgun (WGS) entry which is preliminary data.</text>
</comment>
<dbReference type="SUPFAM" id="SSF48264">
    <property type="entry name" value="Cytochrome P450"/>
    <property type="match status" value="1"/>
</dbReference>
<evidence type="ECO:0000256" key="2">
    <source>
        <dbReference type="SAM" id="MobiDB-lite"/>
    </source>
</evidence>
<dbReference type="InterPro" id="IPR036396">
    <property type="entry name" value="Cyt_P450_sf"/>
</dbReference>
<proteinExistence type="inferred from homology"/>
<dbReference type="AlphaFoldDB" id="A0A9X1ZLJ1"/>
<dbReference type="InterPro" id="IPR001128">
    <property type="entry name" value="Cyt_P450"/>
</dbReference>
<dbReference type="PANTHER" id="PTHR46696:SF6">
    <property type="entry name" value="P450, PUTATIVE (EUROFUNG)-RELATED"/>
    <property type="match status" value="1"/>
</dbReference>
<evidence type="ECO:0000256" key="1">
    <source>
        <dbReference type="ARBA" id="ARBA00010617"/>
    </source>
</evidence>
<dbReference type="PANTHER" id="PTHR46696">
    <property type="entry name" value="P450, PUTATIVE (EUROFUNG)-RELATED"/>
    <property type="match status" value="1"/>
</dbReference>
<protein>
    <submittedName>
        <fullName evidence="3">Cytochrome P450</fullName>
    </submittedName>
</protein>
<dbReference type="GO" id="GO:0016705">
    <property type="term" value="F:oxidoreductase activity, acting on paired donors, with incorporation or reduction of molecular oxygen"/>
    <property type="evidence" value="ECO:0007669"/>
    <property type="project" value="InterPro"/>
</dbReference>
<dbReference type="GO" id="GO:0005506">
    <property type="term" value="F:iron ion binding"/>
    <property type="evidence" value="ECO:0007669"/>
    <property type="project" value="InterPro"/>
</dbReference>
<dbReference type="GO" id="GO:0020037">
    <property type="term" value="F:heme binding"/>
    <property type="evidence" value="ECO:0007669"/>
    <property type="project" value="InterPro"/>
</dbReference>
<dbReference type="RefSeq" id="WP_248995867.1">
    <property type="nucleotide sequence ID" value="NZ_JAKIKP010000007.1"/>
</dbReference>
<dbReference type="GO" id="GO:0004497">
    <property type="term" value="F:monooxygenase activity"/>
    <property type="evidence" value="ECO:0007669"/>
    <property type="project" value="InterPro"/>
</dbReference>
<name>A0A9X1ZLJ1_9GAMM</name>
<reference evidence="3" key="1">
    <citation type="submission" date="2022-01" db="EMBL/GenBank/DDBJ databases">
        <title>Whole genome-based taxonomy of the Shewanellaceae.</title>
        <authorList>
            <person name="Martin-Rodriguez A.J."/>
        </authorList>
    </citation>
    <scope>NUCLEOTIDE SEQUENCE</scope>
    <source>
        <strain evidence="3">DSM 16422</strain>
    </source>
</reference>
<evidence type="ECO:0000313" key="3">
    <source>
        <dbReference type="EMBL" id="MCL1143187.1"/>
    </source>
</evidence>
<comment type="similarity">
    <text evidence="1">Belongs to the cytochrome P450 family.</text>
</comment>
<gene>
    <name evidence="3" type="ORF">L2672_10815</name>
</gene>
<dbReference type="InterPro" id="IPR002397">
    <property type="entry name" value="Cyt_P450_B"/>
</dbReference>
<sequence>MKAKPKAISQFDDAFSQKRSTSGLGDMDDQNDPVKMILGLKELRKVAHNCTTFQSGSTPGRIVIPSEVAIRDTRQIPFELDPPEHTGFRQLLNPWFKRPLDNAYQAKLQQIIDNTIDHALQQNAIDIVASFALPLQSKALTLLLNTSMDRAQTWIDWGTHVFRSESSNLDADKANILYDYIDAEIDKTMAKTRPSVPTTEDLFSVLLNAEVDGKKLTKEQVKGVMILTFAGGRDTVINAITNTIAYFSENISDLQRIANEPDIVNRAVEELLRYFSPLTQMGRVATEDTTVCEHAIKADSRVSLCWASANRDENVFSNPNTVDFDRKINPHVSFGFSHHNCLGATHARQILRQLVLTLANKVADINVVSADENIEQLGEFSRKVGFNRLEVSLTAK</sequence>
<dbReference type="PRINTS" id="PR00359">
    <property type="entry name" value="BP450"/>
</dbReference>
<keyword evidence="4" id="KW-1185">Reference proteome</keyword>
<dbReference type="Gene3D" id="1.10.630.10">
    <property type="entry name" value="Cytochrome P450"/>
    <property type="match status" value="1"/>
</dbReference>
<dbReference type="Proteomes" id="UP001139333">
    <property type="component" value="Unassembled WGS sequence"/>
</dbReference>
<feature type="region of interest" description="Disordered" evidence="2">
    <location>
        <begin position="1"/>
        <end position="30"/>
    </location>
</feature>
<dbReference type="Pfam" id="PF00067">
    <property type="entry name" value="p450"/>
    <property type="match status" value="1"/>
</dbReference>
<accession>A0A9X1ZLJ1</accession>
<organism evidence="3 4">
    <name type="scientific">Shewanella gaetbuli</name>
    <dbReference type="NCBI Taxonomy" id="220752"/>
    <lineage>
        <taxon>Bacteria</taxon>
        <taxon>Pseudomonadati</taxon>
        <taxon>Pseudomonadota</taxon>
        <taxon>Gammaproteobacteria</taxon>
        <taxon>Alteromonadales</taxon>
        <taxon>Shewanellaceae</taxon>
        <taxon>Shewanella</taxon>
    </lineage>
</organism>